<dbReference type="EMBL" id="RDQH01000335">
    <property type="protein sequence ID" value="RXH88406.1"/>
    <property type="molecule type" value="Genomic_DNA"/>
</dbReference>
<organism evidence="1 2">
    <name type="scientific">Malus domestica</name>
    <name type="common">Apple</name>
    <name type="synonym">Pyrus malus</name>
    <dbReference type="NCBI Taxonomy" id="3750"/>
    <lineage>
        <taxon>Eukaryota</taxon>
        <taxon>Viridiplantae</taxon>
        <taxon>Streptophyta</taxon>
        <taxon>Embryophyta</taxon>
        <taxon>Tracheophyta</taxon>
        <taxon>Spermatophyta</taxon>
        <taxon>Magnoliopsida</taxon>
        <taxon>eudicotyledons</taxon>
        <taxon>Gunneridae</taxon>
        <taxon>Pentapetalae</taxon>
        <taxon>rosids</taxon>
        <taxon>fabids</taxon>
        <taxon>Rosales</taxon>
        <taxon>Rosaceae</taxon>
        <taxon>Amygdaloideae</taxon>
        <taxon>Maleae</taxon>
        <taxon>Malus</taxon>
    </lineage>
</organism>
<comment type="caution">
    <text evidence="1">The sequence shown here is derived from an EMBL/GenBank/DDBJ whole genome shotgun (WGS) entry which is preliminary data.</text>
</comment>
<sequence>MKVQRMRQLMLLWSRMQSTRVALVGGNHTAARALILVARCLILALCIVSLPWLCLLIPTATTSLHDIISSSNVVNLELKPLIFRDLANEGLYKRGTHKAVFVSSGDEEAAKASQILDNKDINEIELIKSDKQRSIPENSIDFAFVSAFTAASKFIERTLKISGIIMLQLSNDASNSFKKPDNYKMVYLR</sequence>
<reference evidence="1 2" key="1">
    <citation type="submission" date="2018-10" db="EMBL/GenBank/DDBJ databases">
        <title>A high-quality apple genome assembly.</title>
        <authorList>
            <person name="Hu J."/>
        </authorList>
    </citation>
    <scope>NUCLEOTIDE SEQUENCE [LARGE SCALE GENOMIC DNA]</scope>
    <source>
        <strain evidence="2">cv. HFTH1</strain>
        <tissue evidence="1">Young leaf</tissue>
    </source>
</reference>
<name>A0A498IZA1_MALDO</name>
<protein>
    <submittedName>
        <fullName evidence="1">Uncharacterized protein</fullName>
    </submittedName>
</protein>
<accession>A0A498IZA1</accession>
<evidence type="ECO:0000313" key="2">
    <source>
        <dbReference type="Proteomes" id="UP000290289"/>
    </source>
</evidence>
<evidence type="ECO:0000313" key="1">
    <source>
        <dbReference type="EMBL" id="RXH88406.1"/>
    </source>
</evidence>
<dbReference type="PANTHER" id="PTHR33597:SF11">
    <property type="entry name" value="OS07G0620600 PROTEIN"/>
    <property type="match status" value="1"/>
</dbReference>
<dbReference type="AlphaFoldDB" id="A0A498IZA1"/>
<dbReference type="PANTHER" id="PTHR33597">
    <property type="entry name" value="OS02G0760400 PROTEIN"/>
    <property type="match status" value="1"/>
</dbReference>
<proteinExistence type="predicted"/>
<keyword evidence="2" id="KW-1185">Reference proteome</keyword>
<gene>
    <name evidence="1" type="ORF">DVH24_000005</name>
</gene>
<dbReference type="Proteomes" id="UP000290289">
    <property type="component" value="Chromosome 9"/>
</dbReference>